<proteinExistence type="predicted"/>
<gene>
    <name evidence="1" type="ORF">LK09_03800</name>
</gene>
<dbReference type="EMBL" id="JTDK01000005">
    <property type="protein sequence ID" value="KHK99144.1"/>
    <property type="molecule type" value="Genomic_DNA"/>
</dbReference>
<keyword evidence="2" id="KW-1185">Reference proteome</keyword>
<comment type="caution">
    <text evidence="1">The sequence shown here is derived from an EMBL/GenBank/DDBJ whole genome shotgun (WGS) entry which is preliminary data.</text>
</comment>
<dbReference type="RefSeq" id="WP_039396191.1">
    <property type="nucleotide sequence ID" value="NZ_JTDK01000005.1"/>
</dbReference>
<sequence length="73" mass="7849">MAISYDEAVAVQRRHESALLALPGVNAVGVKQRDDGLVLEVTTDADAALPAPWDGDEIDGLPLRVVHGRYEPQ</sequence>
<organism evidence="1 2">
    <name type="scientific">Microbacterium mangrovi</name>
    <dbReference type="NCBI Taxonomy" id="1348253"/>
    <lineage>
        <taxon>Bacteria</taxon>
        <taxon>Bacillati</taxon>
        <taxon>Actinomycetota</taxon>
        <taxon>Actinomycetes</taxon>
        <taxon>Micrococcales</taxon>
        <taxon>Microbacteriaceae</taxon>
        <taxon>Microbacterium</taxon>
    </lineage>
</organism>
<evidence type="ECO:0000313" key="2">
    <source>
        <dbReference type="Proteomes" id="UP000031030"/>
    </source>
</evidence>
<name>A0A0B2A6H9_9MICO</name>
<dbReference type="OrthoDB" id="4829072at2"/>
<accession>A0A0B2A6H9</accession>
<dbReference type="Proteomes" id="UP000031030">
    <property type="component" value="Unassembled WGS sequence"/>
</dbReference>
<protein>
    <submittedName>
        <fullName evidence="1">Uncharacterized protein</fullName>
    </submittedName>
</protein>
<dbReference type="AlphaFoldDB" id="A0A0B2A6H9"/>
<evidence type="ECO:0000313" key="1">
    <source>
        <dbReference type="EMBL" id="KHK99144.1"/>
    </source>
</evidence>
<reference evidence="1 2" key="1">
    <citation type="submission" date="2014-11" db="EMBL/GenBank/DDBJ databases">
        <title>Genome sequence of Microbacterium mangrovi MUSC 115(T).</title>
        <authorList>
            <person name="Lee L.-H."/>
        </authorList>
    </citation>
    <scope>NUCLEOTIDE SEQUENCE [LARGE SCALE GENOMIC DNA]</scope>
    <source>
        <strain evidence="1 2">MUSC 115</strain>
    </source>
</reference>